<sequence>MKKIYVFCENINNLFQKIKNKEQIIGTEFNLFNPHGYETFHSIYDLEINDIVALYKENNKSPYEWFKWNGITLVKTL</sequence>
<dbReference type="EMBL" id="UINC01004931">
    <property type="protein sequence ID" value="SVA17895.1"/>
    <property type="molecule type" value="Genomic_DNA"/>
</dbReference>
<accession>A0A381TPB4</accession>
<reference evidence="1" key="1">
    <citation type="submission" date="2018-05" db="EMBL/GenBank/DDBJ databases">
        <authorList>
            <person name="Lanie J.A."/>
            <person name="Ng W.-L."/>
            <person name="Kazmierczak K.M."/>
            <person name="Andrzejewski T.M."/>
            <person name="Davidsen T.M."/>
            <person name="Wayne K.J."/>
            <person name="Tettelin H."/>
            <person name="Glass J.I."/>
            <person name="Rusch D."/>
            <person name="Podicherti R."/>
            <person name="Tsui H.-C.T."/>
            <person name="Winkler M.E."/>
        </authorList>
    </citation>
    <scope>NUCLEOTIDE SEQUENCE</scope>
</reference>
<name>A0A381TPB4_9ZZZZ</name>
<evidence type="ECO:0000313" key="1">
    <source>
        <dbReference type="EMBL" id="SVA17895.1"/>
    </source>
</evidence>
<dbReference type="AlphaFoldDB" id="A0A381TPB4"/>
<protein>
    <submittedName>
        <fullName evidence="1">Uncharacterized protein</fullName>
    </submittedName>
</protein>
<proteinExistence type="predicted"/>
<organism evidence="1">
    <name type="scientific">marine metagenome</name>
    <dbReference type="NCBI Taxonomy" id="408172"/>
    <lineage>
        <taxon>unclassified sequences</taxon>
        <taxon>metagenomes</taxon>
        <taxon>ecological metagenomes</taxon>
    </lineage>
</organism>
<gene>
    <name evidence="1" type="ORF">METZ01_LOCUS70749</name>
</gene>